<sequence>MKVVIFLTVCLIGVYGQESPEFFLKCKKSDPQIEKCVLDGIEAMKPALRAGIPEFNIPALEPFTVPRLKVNRTAPNLRIKATIKQAIAYGASNFKVEKL</sequence>
<comment type="caution">
    <text evidence="2">The sequence shown here is derived from an EMBL/GenBank/DDBJ whole genome shotgun (WGS) entry which is preliminary data.</text>
</comment>
<keyword evidence="1" id="KW-0732">Signal</keyword>
<evidence type="ECO:0000313" key="3">
    <source>
        <dbReference type="Proteomes" id="UP000037510"/>
    </source>
</evidence>
<protein>
    <recommendedName>
        <fullName evidence="4">Hemolymph juvenile hormone binding protein</fullName>
    </recommendedName>
</protein>
<keyword evidence="3" id="KW-1185">Reference proteome</keyword>
<reference evidence="2 3" key="1">
    <citation type="journal article" date="2015" name="Genome Biol. Evol.">
        <title>The genome of winter moth (Operophtera brumata) provides a genomic perspective on sexual dimorphism and phenology.</title>
        <authorList>
            <person name="Derks M.F."/>
            <person name="Smit S."/>
            <person name="Salis L."/>
            <person name="Schijlen E."/>
            <person name="Bossers A."/>
            <person name="Mateman C."/>
            <person name="Pijl A.S."/>
            <person name="de Ridder D."/>
            <person name="Groenen M.A."/>
            <person name="Visser M.E."/>
            <person name="Megens H.J."/>
        </authorList>
    </citation>
    <scope>NUCLEOTIDE SEQUENCE [LARGE SCALE GENOMIC DNA]</scope>
    <source>
        <strain evidence="2">WM2013NL</strain>
        <tissue evidence="2">Head and thorax</tissue>
    </source>
</reference>
<dbReference type="Gene3D" id="3.15.10.30">
    <property type="entry name" value="Haemolymph juvenile hormone binding protein"/>
    <property type="match status" value="1"/>
</dbReference>
<dbReference type="GO" id="GO:0005615">
    <property type="term" value="C:extracellular space"/>
    <property type="evidence" value="ECO:0007669"/>
    <property type="project" value="TreeGrafter"/>
</dbReference>
<organism evidence="2 3">
    <name type="scientific">Operophtera brumata</name>
    <name type="common">Winter moth</name>
    <name type="synonym">Phalaena brumata</name>
    <dbReference type="NCBI Taxonomy" id="104452"/>
    <lineage>
        <taxon>Eukaryota</taxon>
        <taxon>Metazoa</taxon>
        <taxon>Ecdysozoa</taxon>
        <taxon>Arthropoda</taxon>
        <taxon>Hexapoda</taxon>
        <taxon>Insecta</taxon>
        <taxon>Pterygota</taxon>
        <taxon>Neoptera</taxon>
        <taxon>Endopterygota</taxon>
        <taxon>Lepidoptera</taxon>
        <taxon>Glossata</taxon>
        <taxon>Ditrysia</taxon>
        <taxon>Geometroidea</taxon>
        <taxon>Geometridae</taxon>
        <taxon>Larentiinae</taxon>
        <taxon>Operophtera</taxon>
    </lineage>
</organism>
<feature type="non-terminal residue" evidence="2">
    <location>
        <position position="99"/>
    </location>
</feature>
<dbReference type="PANTHER" id="PTHR11008:SF39">
    <property type="entry name" value="CIRCADIAN CLOCK-CONTROLLED PROTEIN-LIKE PROTEIN"/>
    <property type="match status" value="1"/>
</dbReference>
<evidence type="ECO:0000256" key="1">
    <source>
        <dbReference type="SAM" id="SignalP"/>
    </source>
</evidence>
<dbReference type="Pfam" id="PF06585">
    <property type="entry name" value="JHBP"/>
    <property type="match status" value="1"/>
</dbReference>
<feature type="chain" id="PRO_5005572978" description="Hemolymph juvenile hormone binding protein" evidence="1">
    <location>
        <begin position="17"/>
        <end position="99"/>
    </location>
</feature>
<dbReference type="STRING" id="104452.A0A0L7L261"/>
<dbReference type="Proteomes" id="UP000037510">
    <property type="component" value="Unassembled WGS sequence"/>
</dbReference>
<evidence type="ECO:0008006" key="4">
    <source>
        <dbReference type="Google" id="ProtNLM"/>
    </source>
</evidence>
<dbReference type="PANTHER" id="PTHR11008">
    <property type="entry name" value="PROTEIN TAKEOUT-LIKE PROTEIN"/>
    <property type="match status" value="1"/>
</dbReference>
<evidence type="ECO:0000313" key="2">
    <source>
        <dbReference type="EMBL" id="KOB69359.1"/>
    </source>
</evidence>
<feature type="signal peptide" evidence="1">
    <location>
        <begin position="1"/>
        <end position="16"/>
    </location>
</feature>
<dbReference type="InterPro" id="IPR010562">
    <property type="entry name" value="Haemolymph_juvenile_hormone-bd"/>
</dbReference>
<proteinExistence type="predicted"/>
<dbReference type="InterPro" id="IPR038606">
    <property type="entry name" value="To_sf"/>
</dbReference>
<gene>
    <name evidence="2" type="ORF">OBRU01_16971</name>
</gene>
<accession>A0A0L7L261</accession>
<name>A0A0L7L261_OPEBR</name>
<dbReference type="AlphaFoldDB" id="A0A0L7L261"/>
<dbReference type="EMBL" id="JTDY01003550">
    <property type="protein sequence ID" value="KOB69359.1"/>
    <property type="molecule type" value="Genomic_DNA"/>
</dbReference>